<dbReference type="GO" id="GO:0015562">
    <property type="term" value="F:efflux transmembrane transporter activity"/>
    <property type="evidence" value="ECO:0007669"/>
    <property type="project" value="TreeGrafter"/>
</dbReference>
<reference evidence="5" key="1">
    <citation type="journal article" date="2014" name="Int. J. Syst. Evol. Microbiol.">
        <title>Complete genome sequence of Corynebacterium casei LMG S-19264T (=DSM 44701T), isolated from a smear-ripened cheese.</title>
        <authorList>
            <consortium name="US DOE Joint Genome Institute (JGI-PGF)"/>
            <person name="Walter F."/>
            <person name="Albersmeier A."/>
            <person name="Kalinowski J."/>
            <person name="Ruckert C."/>
        </authorList>
    </citation>
    <scope>NUCLEOTIDE SEQUENCE</scope>
    <source>
        <strain evidence="5">CGMCC 1.15448</strain>
    </source>
</reference>
<dbReference type="PANTHER" id="PTHR30469:SF37">
    <property type="entry name" value="RAGD PROTEIN"/>
    <property type="match status" value="1"/>
</dbReference>
<dbReference type="InterPro" id="IPR058792">
    <property type="entry name" value="Beta-barrel_RND_2"/>
</dbReference>
<dbReference type="InterPro" id="IPR058647">
    <property type="entry name" value="BSH_CzcB-like"/>
</dbReference>
<dbReference type="Pfam" id="PF25954">
    <property type="entry name" value="Beta-barrel_RND_2"/>
    <property type="match status" value="1"/>
</dbReference>
<dbReference type="Pfam" id="PF25973">
    <property type="entry name" value="BSH_CzcB"/>
    <property type="match status" value="1"/>
</dbReference>
<evidence type="ECO:0000313" key="5">
    <source>
        <dbReference type="EMBL" id="GGB07571.1"/>
    </source>
</evidence>
<feature type="domain" description="CusB-like beta-barrel" evidence="2">
    <location>
        <begin position="215"/>
        <end position="288"/>
    </location>
</feature>
<dbReference type="SUPFAM" id="SSF111369">
    <property type="entry name" value="HlyD-like secretion proteins"/>
    <property type="match status" value="1"/>
</dbReference>
<dbReference type="InterPro" id="IPR006143">
    <property type="entry name" value="RND_pump_MFP"/>
</dbReference>
<dbReference type="PANTHER" id="PTHR30469">
    <property type="entry name" value="MULTIDRUG RESISTANCE PROTEIN MDTA"/>
    <property type="match status" value="1"/>
</dbReference>
<dbReference type="PROSITE" id="PS51257">
    <property type="entry name" value="PROKAR_LIPOPROTEIN"/>
    <property type="match status" value="1"/>
</dbReference>
<dbReference type="EMBL" id="BMJC01000003">
    <property type="protein sequence ID" value="GGB07571.1"/>
    <property type="molecule type" value="Genomic_DNA"/>
</dbReference>
<evidence type="ECO:0008006" key="7">
    <source>
        <dbReference type="Google" id="ProtNLM"/>
    </source>
</evidence>
<evidence type="ECO:0000256" key="1">
    <source>
        <dbReference type="ARBA" id="ARBA00009477"/>
    </source>
</evidence>
<reference evidence="5" key="2">
    <citation type="submission" date="2020-09" db="EMBL/GenBank/DDBJ databases">
        <authorList>
            <person name="Sun Q."/>
            <person name="Zhou Y."/>
        </authorList>
    </citation>
    <scope>NUCLEOTIDE SEQUENCE</scope>
    <source>
        <strain evidence="5">CGMCC 1.15448</strain>
    </source>
</reference>
<name>A0A8J2UEZ4_9BACT</name>
<organism evidence="5 6">
    <name type="scientific">Puia dinghuensis</name>
    <dbReference type="NCBI Taxonomy" id="1792502"/>
    <lineage>
        <taxon>Bacteria</taxon>
        <taxon>Pseudomonadati</taxon>
        <taxon>Bacteroidota</taxon>
        <taxon>Chitinophagia</taxon>
        <taxon>Chitinophagales</taxon>
        <taxon>Chitinophagaceae</taxon>
        <taxon>Puia</taxon>
    </lineage>
</organism>
<comment type="similarity">
    <text evidence="1">Belongs to the membrane fusion protein (MFP) (TC 8.A.1) family.</text>
</comment>
<dbReference type="NCBIfam" id="TIGR01730">
    <property type="entry name" value="RND_mfp"/>
    <property type="match status" value="1"/>
</dbReference>
<dbReference type="GO" id="GO:1990281">
    <property type="term" value="C:efflux pump complex"/>
    <property type="evidence" value="ECO:0007669"/>
    <property type="project" value="TreeGrafter"/>
</dbReference>
<dbReference type="Proteomes" id="UP000607559">
    <property type="component" value="Unassembled WGS sequence"/>
</dbReference>
<comment type="caution">
    <text evidence="5">The sequence shown here is derived from an EMBL/GenBank/DDBJ whole genome shotgun (WGS) entry which is preliminary data.</text>
</comment>
<evidence type="ECO:0000313" key="6">
    <source>
        <dbReference type="Proteomes" id="UP000607559"/>
    </source>
</evidence>
<protein>
    <recommendedName>
        <fullName evidence="7">Efflux RND transporter periplasmic adaptor subunit</fullName>
    </recommendedName>
</protein>
<proteinExistence type="inferred from homology"/>
<sequence length="361" mass="39268">MNKAIIIISFLATLTIYGCSGDSAAEKKDPPLLVATHYELATADRQSVEQVYKLPAQLAAYQEVSIFPKVNGYVKTVQVDIGSHVAAGQLLMELEAPELEQATAQAKEKYFQATADYTISRENYERLKQAAQTPGAISPMDLATAKSKTGADSALSNAAKANWQQQQVMMGYLKVMAPFKGVITQRNVHPGALVSAEAKDGKPMLELKEVDHLRLQVSIPETMAGTLRNNDTISFYLSAFPGKRFFGHIARKSMNINLQYRSEPVELDVYNPDEALTPGMYADVLFDSKGNPHALSVPKTAVVTSTERKYVIAVRNGKAVRVDVSTGNESSNRVEVLGQLAAGEQVVANANDEIKEGSTLK</sequence>
<feature type="domain" description="CzcB-like barrel-sandwich hybrid" evidence="3">
    <location>
        <begin position="64"/>
        <end position="198"/>
    </location>
</feature>
<dbReference type="InterPro" id="IPR058637">
    <property type="entry name" value="YknX-like_C"/>
</dbReference>
<dbReference type="Gene3D" id="2.40.420.20">
    <property type="match status" value="1"/>
</dbReference>
<feature type="domain" description="YknX-like C-terminal permuted SH3-like" evidence="4">
    <location>
        <begin position="294"/>
        <end position="359"/>
    </location>
</feature>
<evidence type="ECO:0000259" key="4">
    <source>
        <dbReference type="Pfam" id="PF25989"/>
    </source>
</evidence>
<accession>A0A8J2UEZ4</accession>
<dbReference type="AlphaFoldDB" id="A0A8J2UEZ4"/>
<dbReference type="Pfam" id="PF25989">
    <property type="entry name" value="YknX_C"/>
    <property type="match status" value="1"/>
</dbReference>
<keyword evidence="6" id="KW-1185">Reference proteome</keyword>
<gene>
    <name evidence="5" type="ORF">GCM10011511_33830</name>
</gene>
<evidence type="ECO:0000259" key="2">
    <source>
        <dbReference type="Pfam" id="PF25954"/>
    </source>
</evidence>
<evidence type="ECO:0000259" key="3">
    <source>
        <dbReference type="Pfam" id="PF25973"/>
    </source>
</evidence>
<dbReference type="Gene3D" id="1.10.287.470">
    <property type="entry name" value="Helix hairpin bin"/>
    <property type="match status" value="1"/>
</dbReference>
<dbReference type="Gene3D" id="2.40.30.170">
    <property type="match status" value="1"/>
</dbReference>
<dbReference type="RefSeq" id="WP_188933732.1">
    <property type="nucleotide sequence ID" value="NZ_BMJC01000003.1"/>
</dbReference>
<dbReference type="Gene3D" id="2.40.50.100">
    <property type="match status" value="1"/>
</dbReference>